<organism evidence="8 9">
    <name type="scientific">Caenorhabditis remanei</name>
    <name type="common">Caenorhabditis vulgaris</name>
    <dbReference type="NCBI Taxonomy" id="31234"/>
    <lineage>
        <taxon>Eukaryota</taxon>
        <taxon>Metazoa</taxon>
        <taxon>Ecdysozoa</taxon>
        <taxon>Nematoda</taxon>
        <taxon>Chromadorea</taxon>
        <taxon>Rhabditida</taxon>
        <taxon>Rhabditina</taxon>
        <taxon>Rhabditomorpha</taxon>
        <taxon>Rhabditoidea</taxon>
        <taxon>Rhabditidae</taxon>
        <taxon>Peloderinae</taxon>
        <taxon>Caenorhabditis</taxon>
    </lineage>
</organism>
<dbReference type="InterPro" id="IPR003599">
    <property type="entry name" value="Ig_sub"/>
</dbReference>
<feature type="domain" description="Ig-like" evidence="7">
    <location>
        <begin position="156"/>
        <end position="240"/>
    </location>
</feature>
<dbReference type="Proteomes" id="UP000483820">
    <property type="component" value="Chromosome X"/>
</dbReference>
<keyword evidence="2" id="KW-0964">Secreted</keyword>
<evidence type="ECO:0000256" key="1">
    <source>
        <dbReference type="ARBA" id="ARBA00004613"/>
    </source>
</evidence>
<dbReference type="AlphaFoldDB" id="A0A6A5G169"/>
<dbReference type="SMART" id="SM00409">
    <property type="entry name" value="IG"/>
    <property type="match status" value="2"/>
</dbReference>
<dbReference type="InterPro" id="IPR013783">
    <property type="entry name" value="Ig-like_fold"/>
</dbReference>
<reference evidence="8 9" key="1">
    <citation type="submission" date="2019-12" db="EMBL/GenBank/DDBJ databases">
        <title>Chromosome-level assembly of the Caenorhabditis remanei genome.</title>
        <authorList>
            <person name="Teterina A.A."/>
            <person name="Willis J.H."/>
            <person name="Phillips P.C."/>
        </authorList>
    </citation>
    <scope>NUCLEOTIDE SEQUENCE [LARGE SCALE GENOMIC DNA]</scope>
    <source>
        <strain evidence="8 9">PX506</strain>
        <tissue evidence="8">Whole organism</tissue>
    </source>
</reference>
<evidence type="ECO:0000256" key="4">
    <source>
        <dbReference type="ARBA" id="ARBA00022737"/>
    </source>
</evidence>
<dbReference type="RefSeq" id="XP_003118011.2">
    <property type="nucleotide sequence ID" value="XM_003117963.2"/>
</dbReference>
<accession>A0A6A5G169</accession>
<evidence type="ECO:0000256" key="6">
    <source>
        <dbReference type="ARBA" id="ARBA00023319"/>
    </source>
</evidence>
<dbReference type="GO" id="GO:0005576">
    <property type="term" value="C:extracellular region"/>
    <property type="evidence" value="ECO:0007669"/>
    <property type="project" value="UniProtKB-SubCell"/>
</dbReference>
<comment type="caution">
    <text evidence="8">The sequence shown here is derived from an EMBL/GenBank/DDBJ whole genome shotgun (WGS) entry which is preliminary data.</text>
</comment>
<feature type="domain" description="Ig-like" evidence="7">
    <location>
        <begin position="16"/>
        <end position="140"/>
    </location>
</feature>
<evidence type="ECO:0000256" key="2">
    <source>
        <dbReference type="ARBA" id="ARBA00022525"/>
    </source>
</evidence>
<evidence type="ECO:0000256" key="5">
    <source>
        <dbReference type="ARBA" id="ARBA00023157"/>
    </source>
</evidence>
<keyword evidence="3" id="KW-0732">Signal</keyword>
<gene>
    <name evidence="8" type="ORF">GCK72_024872</name>
</gene>
<dbReference type="InterPro" id="IPR003598">
    <property type="entry name" value="Ig_sub2"/>
</dbReference>
<dbReference type="EMBL" id="WUAV01000006">
    <property type="protein sequence ID" value="KAF1748405.1"/>
    <property type="molecule type" value="Genomic_DNA"/>
</dbReference>
<dbReference type="Pfam" id="PF07679">
    <property type="entry name" value="I-set"/>
    <property type="match status" value="1"/>
</dbReference>
<keyword evidence="6" id="KW-0393">Immunoglobulin domain</keyword>
<proteinExistence type="predicted"/>
<protein>
    <recommendedName>
        <fullName evidence="7">Ig-like domain-containing protein</fullName>
    </recommendedName>
</protein>
<keyword evidence="5" id="KW-1015">Disulfide bond</keyword>
<dbReference type="FunFam" id="2.60.40.10:FF:002402">
    <property type="entry name" value="Zwei Ig domain protein zig-4"/>
    <property type="match status" value="1"/>
</dbReference>
<dbReference type="PROSITE" id="PS50835">
    <property type="entry name" value="IG_LIKE"/>
    <property type="match status" value="2"/>
</dbReference>
<dbReference type="PANTHER" id="PTHR12231:SF253">
    <property type="entry name" value="DPR-INTERACTING PROTEIN ETA, ISOFORM B-RELATED"/>
    <property type="match status" value="1"/>
</dbReference>
<dbReference type="InterPro" id="IPR051170">
    <property type="entry name" value="Neural/epithelial_adhesion"/>
</dbReference>
<evidence type="ECO:0000259" key="7">
    <source>
        <dbReference type="PROSITE" id="PS50835"/>
    </source>
</evidence>
<dbReference type="InterPro" id="IPR007110">
    <property type="entry name" value="Ig-like_dom"/>
</dbReference>
<dbReference type="CDD" id="cd00096">
    <property type="entry name" value="Ig"/>
    <property type="match status" value="1"/>
</dbReference>
<keyword evidence="4" id="KW-0677">Repeat</keyword>
<dbReference type="InterPro" id="IPR013098">
    <property type="entry name" value="Ig_I-set"/>
</dbReference>
<dbReference type="KEGG" id="crq:GCK72_024872"/>
<sequence length="247" mass="26826">MICKLMLLVSIVAAAPESKMDAAVSDLVMGLDHLTGKTMLKLVDSLADLKLESGESAAIRCEVTSTPSAVIFWEKDGKRVQGSDKLNLFEKITNTGKFVVESGIVSSIFHIPCASSKDSGVYKCIATNGHSTVESTAEIQVDGVDGKCPSTHRTAPKITLQTESRFEMSGNAATLVCRADKKADWTWTFSGEPIKMDDGRHEILPNGDLFIRNISWDDMGDYTCVASNKYGQSEAETFLYPTKKTVA</sequence>
<name>A0A6A5G169_CAERE</name>
<dbReference type="SMART" id="SM00408">
    <property type="entry name" value="IGc2"/>
    <property type="match status" value="2"/>
</dbReference>
<dbReference type="SUPFAM" id="SSF48726">
    <property type="entry name" value="Immunoglobulin"/>
    <property type="match status" value="2"/>
</dbReference>
<dbReference type="FunFam" id="2.60.40.10:FF:001749">
    <property type="entry name" value="Neural/ectodermal development factor IMP-L2"/>
    <property type="match status" value="1"/>
</dbReference>
<dbReference type="Gene3D" id="2.60.40.10">
    <property type="entry name" value="Immunoglobulins"/>
    <property type="match status" value="2"/>
</dbReference>
<dbReference type="PANTHER" id="PTHR12231">
    <property type="entry name" value="CTX-RELATED TYPE I TRANSMEMBRANE PROTEIN"/>
    <property type="match status" value="1"/>
</dbReference>
<dbReference type="InterPro" id="IPR036179">
    <property type="entry name" value="Ig-like_dom_sf"/>
</dbReference>
<dbReference type="GeneID" id="9822455"/>
<evidence type="ECO:0000256" key="3">
    <source>
        <dbReference type="ARBA" id="ARBA00022729"/>
    </source>
</evidence>
<comment type="subcellular location">
    <subcellularLocation>
        <location evidence="1">Secreted</location>
    </subcellularLocation>
</comment>
<dbReference type="Pfam" id="PF13927">
    <property type="entry name" value="Ig_3"/>
    <property type="match status" value="1"/>
</dbReference>
<evidence type="ECO:0000313" key="9">
    <source>
        <dbReference type="Proteomes" id="UP000483820"/>
    </source>
</evidence>
<evidence type="ECO:0000313" key="8">
    <source>
        <dbReference type="EMBL" id="KAF1748405.1"/>
    </source>
</evidence>
<dbReference type="CTD" id="9822455"/>